<dbReference type="GO" id="GO:0044781">
    <property type="term" value="P:bacterial-type flagellum organization"/>
    <property type="evidence" value="ECO:0007669"/>
    <property type="project" value="UniProtKB-KW"/>
</dbReference>
<keyword evidence="4" id="KW-0969">Cilium</keyword>
<evidence type="ECO:0000313" key="4">
    <source>
        <dbReference type="EMBL" id="XBH22140.1"/>
    </source>
</evidence>
<evidence type="ECO:0000256" key="3">
    <source>
        <dbReference type="SAM" id="MobiDB-lite"/>
    </source>
</evidence>
<organism evidence="4">
    <name type="scientific">Jonesiaceae bacterium BS-20</name>
    <dbReference type="NCBI Taxonomy" id="3120821"/>
    <lineage>
        <taxon>Bacteria</taxon>
        <taxon>Bacillati</taxon>
        <taxon>Actinomycetota</taxon>
        <taxon>Actinomycetes</taxon>
        <taxon>Micrococcales</taxon>
        <taxon>Jonesiaceae</taxon>
    </lineage>
</organism>
<keyword evidence="4" id="KW-0282">Flagellum</keyword>
<gene>
    <name evidence="4" type="ORF">V5R04_02625</name>
</gene>
<evidence type="ECO:0000256" key="2">
    <source>
        <dbReference type="ARBA" id="ARBA00022795"/>
    </source>
</evidence>
<dbReference type="AlphaFoldDB" id="A0AAU7DXY6"/>
<reference evidence="4" key="1">
    <citation type="submission" date="2024-02" db="EMBL/GenBank/DDBJ databases">
        <title>Tomenella chthoni gen. nov. sp. nov., a member of the family Jonesiaceae isolated from bat guano.</title>
        <authorList>
            <person name="Miller S.L."/>
            <person name="King J."/>
            <person name="Sankaranarayanan K."/>
            <person name="Lawson P.A."/>
        </authorList>
    </citation>
    <scope>NUCLEOTIDE SEQUENCE</scope>
    <source>
        <strain evidence="4">BS-20</strain>
    </source>
</reference>
<dbReference type="Pfam" id="PF03963">
    <property type="entry name" value="FlgD"/>
    <property type="match status" value="1"/>
</dbReference>
<dbReference type="EMBL" id="CP146203">
    <property type="protein sequence ID" value="XBH22140.1"/>
    <property type="molecule type" value="Genomic_DNA"/>
</dbReference>
<protein>
    <submittedName>
        <fullName evidence="4">Flagellar hook capping FlgD N-terminal domain-containing protein</fullName>
    </submittedName>
</protein>
<comment type="similarity">
    <text evidence="1">Belongs to the FlgD family.</text>
</comment>
<dbReference type="InterPro" id="IPR005648">
    <property type="entry name" value="FlgD"/>
</dbReference>
<evidence type="ECO:0000256" key="1">
    <source>
        <dbReference type="ARBA" id="ARBA00010577"/>
    </source>
</evidence>
<keyword evidence="2" id="KW-1005">Bacterial flagellum biogenesis</keyword>
<name>A0AAU7DXY6_9MICO</name>
<accession>A0AAU7DXY6</accession>
<proteinExistence type="inferred from homology"/>
<sequence length="174" mass="18199">MPLDVNAVSGAGLYTNSGGVPEAKKEMDSETFMKLLLAQLRFQDPSTPMSTNEMMAQTTQLATMEQLTNIATTVTEGFALAMRDTAANLVGKTVTYQLADGEFVTGQVQSVRYDGAVPSVNVDGTDIPLDAVLAVLGAAPSTTPDEEAPHPDDPDATDPAPDNSLPENPEADAA</sequence>
<feature type="region of interest" description="Disordered" evidence="3">
    <location>
        <begin position="138"/>
        <end position="174"/>
    </location>
</feature>
<keyword evidence="4" id="KW-0966">Cell projection</keyword>